<evidence type="ECO:0008006" key="3">
    <source>
        <dbReference type="Google" id="ProtNLM"/>
    </source>
</evidence>
<reference evidence="2" key="1">
    <citation type="submission" date="2019-04" db="EMBL/GenBank/DDBJ databases">
        <authorList>
            <person name="Melise S."/>
            <person name="Noan J."/>
            <person name="Okalmin O."/>
        </authorList>
    </citation>
    <scope>NUCLEOTIDE SEQUENCE</scope>
    <source>
        <strain evidence="2">FN9</strain>
    </source>
</reference>
<accession>A0A4E9DRA2</accession>
<organism evidence="2">
    <name type="scientific">Gibberella zeae</name>
    <name type="common">Wheat head blight fungus</name>
    <name type="synonym">Fusarium graminearum</name>
    <dbReference type="NCBI Taxonomy" id="5518"/>
    <lineage>
        <taxon>Eukaryota</taxon>
        <taxon>Fungi</taxon>
        <taxon>Dikarya</taxon>
        <taxon>Ascomycota</taxon>
        <taxon>Pezizomycotina</taxon>
        <taxon>Sordariomycetes</taxon>
        <taxon>Hypocreomycetidae</taxon>
        <taxon>Hypocreales</taxon>
        <taxon>Nectriaceae</taxon>
        <taxon>Fusarium</taxon>
    </lineage>
</organism>
<dbReference type="EMBL" id="CAAKMV010000120">
    <property type="protein sequence ID" value="VIO55557.1"/>
    <property type="molecule type" value="Genomic_DNA"/>
</dbReference>
<proteinExistence type="predicted"/>
<dbReference type="AlphaFoldDB" id="A0A4E9DRA2"/>
<gene>
    <name evidence="2" type="ORF">FUG_LOCUS170448</name>
</gene>
<feature type="signal peptide" evidence="1">
    <location>
        <begin position="1"/>
        <end position="20"/>
    </location>
</feature>
<keyword evidence="1" id="KW-0732">Signal</keyword>
<evidence type="ECO:0000313" key="2">
    <source>
        <dbReference type="EMBL" id="VIO55557.1"/>
    </source>
</evidence>
<evidence type="ECO:0000256" key="1">
    <source>
        <dbReference type="SAM" id="SignalP"/>
    </source>
</evidence>
<protein>
    <recommendedName>
        <fullName evidence="3">CBM-cenC domain-containing protein</fullName>
    </recommendedName>
</protein>
<dbReference type="Gene3D" id="2.60.120.260">
    <property type="entry name" value="Galactose-binding domain-like"/>
    <property type="match status" value="1"/>
</dbReference>
<sequence length="358" mass="37067">MRFVSFATVLGAALLPAVNARPACRPDTSATSGVSATSVATTTAAAVETSSTEAATTVDASTTYETTTALETTVVVSATDETTTALETTVAISETATSDSTALIPTTTAETPAETTTAETTVAEIVTNSAETTIAEIATTTAETTLAEITTTTAETTAVEIVTTAAETTPAEIATTTAETTPAEVVTTTTEAATTTTAEAAGPTNFVKNGGFEDNTSNAWTLLNSDIANNPGNAHTGGQYLEFYVNNDFANGQNQASQTISGLSTDRQYGFSFYASVFGTPEPVIIPSTLCHIQARQGGAVIAQFPLDLNSVDYYDIYKVNFTPLSSDIDLSLRLRCTNGRRVTLALGIDDVDIGDVF</sequence>
<name>A0A4E9DRA2_GIBZA</name>
<feature type="chain" id="PRO_5026077089" description="CBM-cenC domain-containing protein" evidence="1">
    <location>
        <begin position="21"/>
        <end position="358"/>
    </location>
</feature>